<dbReference type="PANTHER" id="PTHR36453">
    <property type="entry name" value="SECRETED PROTEIN-RELATED"/>
    <property type="match status" value="1"/>
</dbReference>
<comment type="caution">
    <text evidence="4">The sequence shown here is derived from an EMBL/GenBank/DDBJ whole genome shotgun (WGS) entry which is preliminary data.</text>
</comment>
<keyword evidence="5" id="KW-1185">Reference proteome</keyword>
<dbReference type="InterPro" id="IPR011081">
    <property type="entry name" value="Big_4"/>
</dbReference>
<accession>A0ABX1Z8N1</accession>
<dbReference type="EMBL" id="WHOC01000106">
    <property type="protein sequence ID" value="NOU88276.1"/>
    <property type="molecule type" value="Genomic_DNA"/>
</dbReference>
<dbReference type="Pfam" id="PF13229">
    <property type="entry name" value="Beta_helix"/>
    <property type="match status" value="1"/>
</dbReference>
<feature type="chain" id="PRO_5046639677" evidence="1">
    <location>
        <begin position="29"/>
        <end position="1606"/>
    </location>
</feature>
<evidence type="ECO:0000313" key="4">
    <source>
        <dbReference type="EMBL" id="NOU88276.1"/>
    </source>
</evidence>
<organism evidence="4 5">
    <name type="scientific">Paenibacillus germinis</name>
    <dbReference type="NCBI Taxonomy" id="2654979"/>
    <lineage>
        <taxon>Bacteria</taxon>
        <taxon>Bacillati</taxon>
        <taxon>Bacillota</taxon>
        <taxon>Bacilli</taxon>
        <taxon>Bacillales</taxon>
        <taxon>Paenibacillaceae</taxon>
        <taxon>Paenibacillus</taxon>
    </lineage>
</organism>
<feature type="domain" description="Bacterial Ig-like" evidence="2">
    <location>
        <begin position="1228"/>
        <end position="1278"/>
    </location>
</feature>
<sequence length="1606" mass="172677">MLKRQLNALVVLCMLISPFFIPGNSVQAATNASTNKIQSEFFVSPSGSDTNDGSYDHPFATLQAARDTVRLINSNMTGDIYVFIAAGDYYVNNTISFNESDSGTNGFNVIYRNLDSLGTAKFIGGNKVTSEWNVVERTGADTDLPASANGSVYKTFVGTGINFNTLYVNDSRAVMARTKNLNIDPRFPASQTDYMRSAGGGVSNLIYNAGDIDAASLNGLVNAQARGELDAQVYMWDGGYWDWMTDTIPLASINTSTRNITYKTVPGNPAAYRPKYATRNNARYFLQGNLGFLDQPGEYYFNKKTGYLYYYPLAGSESLDSQDIVIPAVEKIIDIKGTSRTSMVTHITFSGLEFKDTNFPDYYAYGWNWGDAGDGVGYYPPAAAGSTQPSYAEQTERVEFQVGVITLTNTNNITITNSHIKNAGMFGIELYLANDHTLISNSLIEFTGHGGVNIEGGYPGVGGDTNGNGYSNNNTVTNSMIHDIGQLVGQTSGVTINNSGYNTISHLEIYNSPRRGIFITGGVNRNPNVAYPNGDKNFNVMTDMYSHDNTFSYIFLHDLQQDGGDDGAFFSYSLYKGSTNYKPNYINQMLIDSTAANPSMTDIAPNGLNLDVGASGFQLSNLKIVNPQHFNAEVNTITQYGDKITFTNTNIDFGSHTNQLNTFNDSLMDYANIGIGADFPSVYLPAQSLPQDPDNIYFKENFENGLNLSKWSYRGNAPVITTEWMSEGILNGKQSLKINSDSEPTGSKPVLYRNFATNLNKIVTVKLFDRQSNNQAPYDSGTSIATTVKSLTRVDDGTTAVGLGLDTTVNGSFYVMLNGTTESATPVRRIYGWHELKWDYTSGTDVKLYIDGIFVGTINNVTNFNHVDLGSDDGKGVSYYDQLYIYGGNDAPEAGSIPMPVVPAYDSSNDNVVRLDKNFEDAVVPTFSLKGANPPVLSVITDPNNSSNKVLQDVIGDGQSYYQTGAPWNNYIVNMKWKFVGWGTNNVLNQQYDNFTIYVMTNGSEPNPPAYQVVYRRNKLGITGFPAGTPYFEISKHTPSSDTSLGKAAVPSGFVATDWHNLEIQTYGGKVGFVVDGTKILSANDGTYTSGGVAFGGINSTVLLDDIKITSNPTFVSYGSNFNLGNVNLNGTFNPGYLTYGATVIDNSQPVTLKRPLPLIAGASTAVSLNGVDITASFPDYTTQTALNLMKGRNTLVLSEATTAGTKNYTIYIEKVYTISSIDPIAPITTELGTAPVLPATTQITFGDGTSQTANIVWDTVKPSDYKKTGTFTVNGQLVGFNAQVSATVSVEGLKSIGALEDVTTLAGTAPVLAETISAQFSNGARELALKFANLDPALYANPGTFIAVAKVDQYAGDVLQKVTVSNIDKTPPAEATLSADVTAPTNRDVTVTISYPSDATVKEYKVGENGEWTAYGAPVVVSENNTVYARGTDAAGNVSNVTSYTVGNIDHIAPIDATLAVDTTAPTNQGVTVTISYPADASLMEYKVGASGAWTAYTAPVVVSDDDTVYARGTDAVGNVSNVTSITVSNIHKIAPVTTATLSPAAPNGKNSWYTTDVTVSLSVSASVYGGSVTTEYQVNDGEWIVYTGSIPAFGDGTYKLGFRS</sequence>
<dbReference type="InterPro" id="IPR011050">
    <property type="entry name" value="Pectin_lyase_fold/virulence"/>
</dbReference>
<dbReference type="InterPro" id="IPR039448">
    <property type="entry name" value="Beta_helix"/>
</dbReference>
<evidence type="ECO:0000259" key="3">
    <source>
        <dbReference type="Pfam" id="PF13229"/>
    </source>
</evidence>
<feature type="domain" description="Right handed beta helix" evidence="3">
    <location>
        <begin position="405"/>
        <end position="526"/>
    </location>
</feature>
<dbReference type="SUPFAM" id="SSF51126">
    <property type="entry name" value="Pectin lyase-like"/>
    <property type="match status" value="1"/>
</dbReference>
<proteinExistence type="predicted"/>
<dbReference type="Gene3D" id="2.60.120.560">
    <property type="entry name" value="Exo-inulinase, domain 1"/>
    <property type="match status" value="1"/>
</dbReference>
<dbReference type="InterPro" id="IPR012334">
    <property type="entry name" value="Pectin_lyas_fold"/>
</dbReference>
<dbReference type="RefSeq" id="WP_171691302.1">
    <property type="nucleotide sequence ID" value="NZ_WHOC01000106.1"/>
</dbReference>
<dbReference type="Proteomes" id="UP000658690">
    <property type="component" value="Unassembled WGS sequence"/>
</dbReference>
<protein>
    <submittedName>
        <fullName evidence="4">Uncharacterized protein</fullName>
    </submittedName>
</protein>
<gene>
    <name evidence="4" type="ORF">GC102_21295</name>
</gene>
<reference evidence="4 5" key="1">
    <citation type="submission" date="2019-10" db="EMBL/GenBank/DDBJ databases">
        <title>Description of Paenibacillus choica sp. nov.</title>
        <authorList>
            <person name="Carlier A."/>
            <person name="Qi S."/>
        </authorList>
    </citation>
    <scope>NUCLEOTIDE SEQUENCE [LARGE SCALE GENOMIC DNA]</scope>
    <source>
        <strain evidence="4 5">LMG 31460</strain>
    </source>
</reference>
<evidence type="ECO:0000259" key="2">
    <source>
        <dbReference type="Pfam" id="PF07532"/>
    </source>
</evidence>
<feature type="signal peptide" evidence="1">
    <location>
        <begin position="1"/>
        <end position="28"/>
    </location>
</feature>
<name>A0ABX1Z8N1_9BACL</name>
<dbReference type="PANTHER" id="PTHR36453:SF1">
    <property type="entry name" value="RIGHT HANDED BETA HELIX DOMAIN-CONTAINING PROTEIN"/>
    <property type="match status" value="1"/>
</dbReference>
<dbReference type="Pfam" id="PF07532">
    <property type="entry name" value="Big_4"/>
    <property type="match status" value="1"/>
</dbReference>
<evidence type="ECO:0000256" key="1">
    <source>
        <dbReference type="SAM" id="SignalP"/>
    </source>
</evidence>
<keyword evidence="1" id="KW-0732">Signal</keyword>
<dbReference type="Gene3D" id="2.160.20.10">
    <property type="entry name" value="Single-stranded right-handed beta-helix, Pectin lyase-like"/>
    <property type="match status" value="1"/>
</dbReference>
<evidence type="ECO:0000313" key="5">
    <source>
        <dbReference type="Proteomes" id="UP000658690"/>
    </source>
</evidence>
<dbReference type="SMART" id="SM00710">
    <property type="entry name" value="PbH1"/>
    <property type="match status" value="5"/>
</dbReference>
<dbReference type="InterPro" id="IPR006626">
    <property type="entry name" value="PbH1"/>
</dbReference>
<feature type="non-terminal residue" evidence="4">
    <location>
        <position position="1606"/>
    </location>
</feature>